<dbReference type="PROSITE" id="PS50005">
    <property type="entry name" value="TPR"/>
    <property type="match status" value="2"/>
</dbReference>
<sequence>MTVPPDLSVNRDTSDDEVAGELADEIAADLFEEDAEEDVAGAATAGAADGVTPGDWVAGKRVALVGRFGGMNQREATNVLRSYDAIVVDVDHELVDWVVVGAEESPLAEAELLRDSVREAAAAGQVEILHETDLWHRLGLVDVEQAIRRYYTPAMLAHLLGVSVRVIRRWQRRGLITPVQTLHRLPYFDFQEVATARRLAQWIASGASPQAIEQRLVEWVEVLPDIQRPLDQLSILIEGKHVLMRQGEGLLEPGGQLRFDFDAFDSGMLDAGASEPVDDLTFPPATLAIFSDIDKVPDEYSLRHSSDAQSDALLSAAFVAEDDGDFATAIDYCHAIIARDGPRADISFQIGEMLYRLGEPVAARERYYSAIEVDPDFVEARASLGSVLSETGQLELAVAAFRGALSLHSDYADVHYNLARVLDQLERSVESKHHWKRFLDLAPDSPWAGEAISRIAEIDE</sequence>
<dbReference type="Gene3D" id="1.25.40.10">
    <property type="entry name" value="Tetratricopeptide repeat domain"/>
    <property type="match status" value="1"/>
</dbReference>
<dbReference type="PROSITE" id="PS50937">
    <property type="entry name" value="HTH_MERR_2"/>
    <property type="match status" value="1"/>
</dbReference>
<keyword evidence="2 3" id="KW-0802">TPR repeat</keyword>
<dbReference type="InterPro" id="IPR050498">
    <property type="entry name" value="Ycf3"/>
</dbReference>
<feature type="repeat" description="TPR" evidence="3">
    <location>
        <begin position="344"/>
        <end position="377"/>
    </location>
</feature>
<evidence type="ECO:0000313" key="6">
    <source>
        <dbReference type="Proteomes" id="UP000317977"/>
    </source>
</evidence>
<dbReference type="EMBL" id="SJPX01000005">
    <property type="protein sequence ID" value="TWU47870.1"/>
    <property type="molecule type" value="Genomic_DNA"/>
</dbReference>
<dbReference type="AlphaFoldDB" id="A0A5C6EH52"/>
<evidence type="ECO:0000256" key="3">
    <source>
        <dbReference type="PROSITE-ProRule" id="PRU00339"/>
    </source>
</evidence>
<dbReference type="RefSeq" id="WP_246151858.1">
    <property type="nucleotide sequence ID" value="NZ_SJPX01000005.1"/>
</dbReference>
<dbReference type="InterPro" id="IPR019734">
    <property type="entry name" value="TPR_rpt"/>
</dbReference>
<keyword evidence="1" id="KW-0677">Repeat</keyword>
<dbReference type="PANTHER" id="PTHR44858">
    <property type="entry name" value="TETRATRICOPEPTIDE REPEAT PROTEIN 6"/>
    <property type="match status" value="1"/>
</dbReference>
<evidence type="ECO:0000259" key="4">
    <source>
        <dbReference type="PROSITE" id="PS50937"/>
    </source>
</evidence>
<dbReference type="Pfam" id="PF13411">
    <property type="entry name" value="MerR_1"/>
    <property type="match status" value="1"/>
</dbReference>
<feature type="repeat" description="TPR" evidence="3">
    <location>
        <begin position="378"/>
        <end position="411"/>
    </location>
</feature>
<dbReference type="InterPro" id="IPR009061">
    <property type="entry name" value="DNA-bd_dom_put_sf"/>
</dbReference>
<name>A0A5C6EH52_9BACT</name>
<evidence type="ECO:0000256" key="1">
    <source>
        <dbReference type="ARBA" id="ARBA00022737"/>
    </source>
</evidence>
<dbReference type="Pfam" id="PF13181">
    <property type="entry name" value="TPR_8"/>
    <property type="match status" value="1"/>
</dbReference>
<evidence type="ECO:0000256" key="2">
    <source>
        <dbReference type="ARBA" id="ARBA00022803"/>
    </source>
</evidence>
<protein>
    <submittedName>
        <fullName evidence="5">Tetratricopeptide repeat protein</fullName>
    </submittedName>
</protein>
<dbReference type="SMART" id="SM00028">
    <property type="entry name" value="TPR"/>
    <property type="match status" value="4"/>
</dbReference>
<dbReference type="Gene3D" id="1.10.1660.10">
    <property type="match status" value="1"/>
</dbReference>
<comment type="caution">
    <text evidence="5">The sequence shown here is derived from an EMBL/GenBank/DDBJ whole genome shotgun (WGS) entry which is preliminary data.</text>
</comment>
<dbReference type="SUPFAM" id="SSF48452">
    <property type="entry name" value="TPR-like"/>
    <property type="match status" value="1"/>
</dbReference>
<dbReference type="InterPro" id="IPR000551">
    <property type="entry name" value="MerR-type_HTH_dom"/>
</dbReference>
<dbReference type="GO" id="GO:0006355">
    <property type="term" value="P:regulation of DNA-templated transcription"/>
    <property type="evidence" value="ECO:0007669"/>
    <property type="project" value="InterPro"/>
</dbReference>
<evidence type="ECO:0000313" key="5">
    <source>
        <dbReference type="EMBL" id="TWU47870.1"/>
    </source>
</evidence>
<dbReference type="InterPro" id="IPR011990">
    <property type="entry name" value="TPR-like_helical_dom_sf"/>
</dbReference>
<accession>A0A5C6EH52</accession>
<dbReference type="SUPFAM" id="SSF46955">
    <property type="entry name" value="Putative DNA-binding domain"/>
    <property type="match status" value="1"/>
</dbReference>
<gene>
    <name evidence="5" type="ORF">Poly59_47120</name>
</gene>
<organism evidence="5 6">
    <name type="scientific">Rubripirellula reticaptiva</name>
    <dbReference type="NCBI Taxonomy" id="2528013"/>
    <lineage>
        <taxon>Bacteria</taxon>
        <taxon>Pseudomonadati</taxon>
        <taxon>Planctomycetota</taxon>
        <taxon>Planctomycetia</taxon>
        <taxon>Pirellulales</taxon>
        <taxon>Pirellulaceae</taxon>
        <taxon>Rubripirellula</taxon>
    </lineage>
</organism>
<dbReference type="PANTHER" id="PTHR44858:SF1">
    <property type="entry name" value="UDP-N-ACETYLGLUCOSAMINE--PEPTIDE N-ACETYLGLUCOSAMINYLTRANSFERASE SPINDLY-RELATED"/>
    <property type="match status" value="1"/>
</dbReference>
<dbReference type="Proteomes" id="UP000317977">
    <property type="component" value="Unassembled WGS sequence"/>
</dbReference>
<dbReference type="PROSITE" id="PS00552">
    <property type="entry name" value="HTH_MERR_1"/>
    <property type="match status" value="1"/>
</dbReference>
<dbReference type="SMART" id="SM00422">
    <property type="entry name" value="HTH_MERR"/>
    <property type="match status" value="1"/>
</dbReference>
<keyword evidence="6" id="KW-1185">Reference proteome</keyword>
<proteinExistence type="predicted"/>
<dbReference type="GO" id="GO:0003677">
    <property type="term" value="F:DNA binding"/>
    <property type="evidence" value="ECO:0007669"/>
    <property type="project" value="InterPro"/>
</dbReference>
<feature type="domain" description="HTH merR-type" evidence="4">
    <location>
        <begin position="150"/>
        <end position="180"/>
    </location>
</feature>
<reference evidence="5 6" key="1">
    <citation type="submission" date="2019-02" db="EMBL/GenBank/DDBJ databases">
        <title>Deep-cultivation of Planctomycetes and their phenomic and genomic characterization uncovers novel biology.</title>
        <authorList>
            <person name="Wiegand S."/>
            <person name="Jogler M."/>
            <person name="Boedeker C."/>
            <person name="Pinto D."/>
            <person name="Vollmers J."/>
            <person name="Rivas-Marin E."/>
            <person name="Kohn T."/>
            <person name="Peeters S.H."/>
            <person name="Heuer A."/>
            <person name="Rast P."/>
            <person name="Oberbeckmann S."/>
            <person name="Bunk B."/>
            <person name="Jeske O."/>
            <person name="Meyerdierks A."/>
            <person name="Storesund J.E."/>
            <person name="Kallscheuer N."/>
            <person name="Luecker S."/>
            <person name="Lage O.M."/>
            <person name="Pohl T."/>
            <person name="Merkel B.J."/>
            <person name="Hornburger P."/>
            <person name="Mueller R.-W."/>
            <person name="Bruemmer F."/>
            <person name="Labrenz M."/>
            <person name="Spormann A.M."/>
            <person name="Op Den Camp H."/>
            <person name="Overmann J."/>
            <person name="Amann R."/>
            <person name="Jetten M.S.M."/>
            <person name="Mascher T."/>
            <person name="Medema M.H."/>
            <person name="Devos D.P."/>
            <person name="Kaster A.-K."/>
            <person name="Ovreas L."/>
            <person name="Rohde M."/>
            <person name="Galperin M.Y."/>
            <person name="Jogler C."/>
        </authorList>
    </citation>
    <scope>NUCLEOTIDE SEQUENCE [LARGE SCALE GENOMIC DNA]</scope>
    <source>
        <strain evidence="5 6">Poly59</strain>
    </source>
</reference>